<name>A0A0G4FYD8_VITBC</name>
<protein>
    <submittedName>
        <fullName evidence="2">Uncharacterized protein</fullName>
    </submittedName>
</protein>
<keyword evidence="1" id="KW-0175">Coiled coil</keyword>
<dbReference type="Proteomes" id="UP000041254">
    <property type="component" value="Unassembled WGS sequence"/>
</dbReference>
<dbReference type="OrthoDB" id="2012885at2759"/>
<accession>A0A0G4FYD8</accession>
<dbReference type="VEuPathDB" id="CryptoDB:Vbra_1390"/>
<dbReference type="SUPFAM" id="SSF51004">
    <property type="entry name" value="C-terminal (heme d1) domain of cytochrome cd1-nitrite reductase"/>
    <property type="match status" value="1"/>
</dbReference>
<feature type="coiled-coil region" evidence="1">
    <location>
        <begin position="376"/>
        <end position="403"/>
    </location>
</feature>
<dbReference type="EMBL" id="CDMY01000526">
    <property type="protein sequence ID" value="CEM20370.1"/>
    <property type="molecule type" value="Genomic_DNA"/>
</dbReference>
<evidence type="ECO:0000313" key="2">
    <source>
        <dbReference type="EMBL" id="CEM20370.1"/>
    </source>
</evidence>
<keyword evidence="3" id="KW-1185">Reference proteome</keyword>
<dbReference type="InParanoid" id="A0A0G4FYD8"/>
<organism evidence="2 3">
    <name type="scientific">Vitrella brassicaformis (strain CCMP3155)</name>
    <dbReference type="NCBI Taxonomy" id="1169540"/>
    <lineage>
        <taxon>Eukaryota</taxon>
        <taxon>Sar</taxon>
        <taxon>Alveolata</taxon>
        <taxon>Colpodellida</taxon>
        <taxon>Vitrellaceae</taxon>
        <taxon>Vitrella</taxon>
    </lineage>
</organism>
<reference evidence="2 3" key="1">
    <citation type="submission" date="2014-11" db="EMBL/GenBank/DDBJ databases">
        <authorList>
            <person name="Zhu J."/>
            <person name="Qi W."/>
            <person name="Song R."/>
        </authorList>
    </citation>
    <scope>NUCLEOTIDE SEQUENCE [LARGE SCALE GENOMIC DNA]</scope>
</reference>
<proteinExistence type="predicted"/>
<dbReference type="AlphaFoldDB" id="A0A0G4FYD8"/>
<dbReference type="InterPro" id="IPR011048">
    <property type="entry name" value="Haem_d1_sf"/>
</dbReference>
<gene>
    <name evidence="2" type="ORF">Vbra_1390</name>
</gene>
<sequence>MEPHGHFWVWGNKTLVVVDPVSARVVNRLALDAELWSDPVYADGYPVITERNEEGDSELYVFNTDPVSIHSRMLVGERPYHIYYVPFRREVWSHSDYEGQFDVLSLQDLTELHYPGVKAYNETPSHGKFLFDSEWGSMAFATTSLDPGIHEMDLENKDYVRFINMSDPIDESGVGCLGTHDLAVFKDANVLVVECTKPADERAIWEVDAETLEPLFRHAPMNGATYAVPDAGDLVFVGDRRENKTHILRKTSRDAETEVFSVTLPEPWKVAFYNTHPDPQNVSHWLAFVGLEREGIAVLDMTALIDGEESPYEILELGPGNQYRAVERGGPWIATTLADDEFNTFGLAIIDAETLEVREVEGIPEMAERVLWVPDEKGAHQEIQELKDRIEELEKMIEQLGVVGGGLRALRGRQGA</sequence>
<evidence type="ECO:0000256" key="1">
    <source>
        <dbReference type="SAM" id="Coils"/>
    </source>
</evidence>
<evidence type="ECO:0000313" key="3">
    <source>
        <dbReference type="Proteomes" id="UP000041254"/>
    </source>
</evidence>